<feature type="coiled-coil region" evidence="1">
    <location>
        <begin position="22"/>
        <end position="74"/>
    </location>
</feature>
<dbReference type="Proteomes" id="UP001150925">
    <property type="component" value="Unassembled WGS sequence"/>
</dbReference>
<comment type="caution">
    <text evidence="3">The sequence shown here is derived from an EMBL/GenBank/DDBJ whole genome shotgun (WGS) entry which is preliminary data.</text>
</comment>
<dbReference type="AlphaFoldDB" id="A0A9W8ATN8"/>
<organism evidence="3 4">
    <name type="scientific">Dispira parvispora</name>
    <dbReference type="NCBI Taxonomy" id="1520584"/>
    <lineage>
        <taxon>Eukaryota</taxon>
        <taxon>Fungi</taxon>
        <taxon>Fungi incertae sedis</taxon>
        <taxon>Zoopagomycota</taxon>
        <taxon>Kickxellomycotina</taxon>
        <taxon>Dimargaritomycetes</taxon>
        <taxon>Dimargaritales</taxon>
        <taxon>Dimargaritaceae</taxon>
        <taxon>Dispira</taxon>
    </lineage>
</organism>
<dbReference type="GO" id="GO:0006888">
    <property type="term" value="P:endoplasmic reticulum to Golgi vesicle-mediated transport"/>
    <property type="evidence" value="ECO:0007669"/>
    <property type="project" value="InterPro"/>
</dbReference>
<dbReference type="InterPro" id="IPR007528">
    <property type="entry name" value="RINT1_Tip20"/>
</dbReference>
<dbReference type="InterPro" id="IPR042042">
    <property type="entry name" value="Tip20p_domB"/>
</dbReference>
<keyword evidence="1" id="KW-0175">Coiled coil</keyword>
<name>A0A9W8ATN8_9FUNG</name>
<dbReference type="Pfam" id="PF04437">
    <property type="entry name" value="RINT1_TIP1"/>
    <property type="match status" value="2"/>
</dbReference>
<reference evidence="3" key="1">
    <citation type="submission" date="2022-07" db="EMBL/GenBank/DDBJ databases">
        <title>Phylogenomic reconstructions and comparative analyses of Kickxellomycotina fungi.</title>
        <authorList>
            <person name="Reynolds N.K."/>
            <person name="Stajich J.E."/>
            <person name="Barry K."/>
            <person name="Grigoriev I.V."/>
            <person name="Crous P."/>
            <person name="Smith M.E."/>
        </authorList>
    </citation>
    <scope>NUCLEOTIDE SEQUENCE</scope>
    <source>
        <strain evidence="3">RSA 1196</strain>
    </source>
</reference>
<dbReference type="PROSITE" id="PS51386">
    <property type="entry name" value="RINT1_TIP20"/>
    <property type="match status" value="1"/>
</dbReference>
<dbReference type="Gene3D" id="1.20.58.670">
    <property type="entry name" value="Dsl1p vesicle tethering complex, Tip20p subunit, domain D"/>
    <property type="match status" value="1"/>
</dbReference>
<evidence type="ECO:0000313" key="4">
    <source>
        <dbReference type="Proteomes" id="UP001150925"/>
    </source>
</evidence>
<evidence type="ECO:0008006" key="5">
    <source>
        <dbReference type="Google" id="ProtNLM"/>
    </source>
</evidence>
<sequence length="1003" mass="113054">MQAYLDQHFPSLDQLDTVEVLLQEELAVAQALQQRVDQVTAETTTVTQQLEQELRQANTELDRLDQLYQTLADKKTNSTPAATSHCDVSSSDGQALKEGAPQVETQTDLLSTLTKELSSLQGLLTTQHYLNILMQTYDLQGRIQTEVTQAPTRALALYHQLHELAFELHSGTHPVPLNNCSHLLSFVDQQLQQMWSNIQQVVTQRLVHCLNQLSWPKPIPIPPPQGLGPKLDELQQAFADMLLLERPPSAMALSTPAKKSGSRPPLLAMQVLLRPLLVRFNYHFNGPRPTNQLDKPEWFLTHVTNTIREHYPFLEEELQPVVDQSATVHCCLRNEFIWGWVQAILAKLRGDRGRYLEEPLLVAHTVYQLAEFDRTLSEVYFYPSPTPDDTRTQGSPDRSRSTVEQFLSDQRLFTAWLDAEKEYLADQYNELILDDDAWTILYNDLLDNNEPHPTQSAEALLQLIEGTGLRAQGLPRVRQRLLFLADLQLPLLEAYAQEVDREVQALQQSFFTLVKHAATDMATKAHSTAVGSPATPVLPSSRTGPKYHDPELLDRFSQWCRWFHACWYMSDNLQELAEQPHYLSLGAYVMRYYRRLRRSRDSDKRSTEDQSFSDRLNTVLNATARRSTRTLRTSSRSASPALHVQPTVTVDDLDQPSADALKGEWSTTTSNLTDTSDNTSQSGTSDYGSDPDDENESDGESVGTDDELDDDTIEPTEDGSCTVFDDNIKTFDELTRKVQHTLYKALTQDFITQLRPYRKKTDWSVDQPDLLHALTETAGEDSSAVALPGAFQATIPAATSALITNISHTSTGTRTRLQESLSVELASALTALNHAFTYLAQHLPDVVFQKLYRDFALAVDDFLYYRVILAHTFSFTGALQLTLDLTHGLWSLATVWVPKPANFYRKTKEAVLLLSLPPDESHHFEDSSSLVAMRESLISSLIPAAIAPDQTGDTFPNVCTALFDSHKSRPDKQLALARLGIDYLELEDVQQILRHRVDFTSDL</sequence>
<dbReference type="InterPro" id="IPR042044">
    <property type="entry name" value="EXOC6PINT-1/Sec15/Tip20_C_dom2"/>
</dbReference>
<feature type="compositionally biased region" description="Low complexity" evidence="2">
    <location>
        <begin position="666"/>
        <end position="680"/>
    </location>
</feature>
<dbReference type="GO" id="GO:0070939">
    <property type="term" value="C:Dsl1/NZR complex"/>
    <property type="evidence" value="ECO:0007669"/>
    <property type="project" value="InterPro"/>
</dbReference>
<evidence type="ECO:0000313" key="3">
    <source>
        <dbReference type="EMBL" id="KAJ1961878.1"/>
    </source>
</evidence>
<dbReference type="Gene3D" id="1.20.58.1420">
    <property type="entry name" value="Dsl1p vesicle tethering complex, Tip20p subunit, domain B"/>
    <property type="match status" value="1"/>
</dbReference>
<feature type="compositionally biased region" description="Acidic residues" evidence="2">
    <location>
        <begin position="689"/>
        <end position="717"/>
    </location>
</feature>
<accession>A0A9W8ATN8</accession>
<evidence type="ECO:0000256" key="2">
    <source>
        <dbReference type="SAM" id="MobiDB-lite"/>
    </source>
</evidence>
<proteinExistence type="predicted"/>
<keyword evidence="4" id="KW-1185">Reference proteome</keyword>
<dbReference type="OrthoDB" id="407410at2759"/>
<dbReference type="GO" id="GO:0006890">
    <property type="term" value="P:retrograde vesicle-mediated transport, Golgi to endoplasmic reticulum"/>
    <property type="evidence" value="ECO:0007669"/>
    <property type="project" value="InterPro"/>
</dbReference>
<gene>
    <name evidence="3" type="ORF">IWQ62_003715</name>
</gene>
<dbReference type="PANTHER" id="PTHR13520">
    <property type="entry name" value="RAD50-INTERACTING PROTEIN 1 RINT-1"/>
    <property type="match status" value="1"/>
</dbReference>
<dbReference type="GO" id="GO:0060628">
    <property type="term" value="P:regulation of ER to Golgi vesicle-mediated transport"/>
    <property type="evidence" value="ECO:0007669"/>
    <property type="project" value="TreeGrafter"/>
</dbReference>
<feature type="compositionally biased region" description="Polar residues" evidence="2">
    <location>
        <begin position="77"/>
        <end position="93"/>
    </location>
</feature>
<protein>
    <recommendedName>
        <fullName evidence="5">RAD50-interacting protein 1</fullName>
    </recommendedName>
</protein>
<dbReference type="PANTHER" id="PTHR13520:SF0">
    <property type="entry name" value="RAD50-INTERACTING PROTEIN 1"/>
    <property type="match status" value="1"/>
</dbReference>
<feature type="compositionally biased region" description="Low complexity" evidence="2">
    <location>
        <begin position="622"/>
        <end position="641"/>
    </location>
</feature>
<feature type="region of interest" description="Disordered" evidence="2">
    <location>
        <begin position="619"/>
        <end position="721"/>
    </location>
</feature>
<feature type="region of interest" description="Disordered" evidence="2">
    <location>
        <begin position="75"/>
        <end position="95"/>
    </location>
</feature>
<evidence type="ECO:0000256" key="1">
    <source>
        <dbReference type="SAM" id="Coils"/>
    </source>
</evidence>
<dbReference type="EMBL" id="JANBPY010001053">
    <property type="protein sequence ID" value="KAJ1961878.1"/>
    <property type="molecule type" value="Genomic_DNA"/>
</dbReference>